<protein>
    <submittedName>
        <fullName evidence="1">Uncharacterized protein</fullName>
    </submittedName>
</protein>
<proteinExistence type="predicted"/>
<accession>A0A6A6WHU1</accession>
<evidence type="ECO:0000313" key="2">
    <source>
        <dbReference type="Proteomes" id="UP000799437"/>
    </source>
</evidence>
<dbReference type="Proteomes" id="UP000799437">
    <property type="component" value="Unassembled WGS sequence"/>
</dbReference>
<dbReference type="GeneID" id="54481273"/>
<sequence length="160" mass="18905">MFHLDDDKPILYSIVTYLLDLFFHTPPEMYPLMDKVASVTEIWNPRTTDPFLQQAHDDMERDWQFDGLTNMCRAFRLAPNQGRDDGGGITFDHPALARLVISPLLRYLTTDIDDFFKKMETSCVVLDSDECKPNIVFDLAQHPTRKQKQKRKWKRKRKRK</sequence>
<keyword evidence="2" id="KW-1185">Reference proteome</keyword>
<gene>
    <name evidence="1" type="ORF">EJ05DRAFT_256786</name>
</gene>
<name>A0A6A6WHU1_9PEZI</name>
<organism evidence="1 2">
    <name type="scientific">Pseudovirgaria hyperparasitica</name>
    <dbReference type="NCBI Taxonomy" id="470096"/>
    <lineage>
        <taxon>Eukaryota</taxon>
        <taxon>Fungi</taxon>
        <taxon>Dikarya</taxon>
        <taxon>Ascomycota</taxon>
        <taxon>Pezizomycotina</taxon>
        <taxon>Dothideomycetes</taxon>
        <taxon>Dothideomycetes incertae sedis</taxon>
        <taxon>Acrospermales</taxon>
        <taxon>Acrospermaceae</taxon>
        <taxon>Pseudovirgaria</taxon>
    </lineage>
</organism>
<dbReference type="EMBL" id="ML996567">
    <property type="protein sequence ID" value="KAF2761217.1"/>
    <property type="molecule type" value="Genomic_DNA"/>
</dbReference>
<reference evidence="1" key="1">
    <citation type="journal article" date="2020" name="Stud. Mycol.">
        <title>101 Dothideomycetes genomes: a test case for predicting lifestyles and emergence of pathogens.</title>
        <authorList>
            <person name="Haridas S."/>
            <person name="Albert R."/>
            <person name="Binder M."/>
            <person name="Bloem J."/>
            <person name="Labutti K."/>
            <person name="Salamov A."/>
            <person name="Andreopoulos B."/>
            <person name="Baker S."/>
            <person name="Barry K."/>
            <person name="Bills G."/>
            <person name="Bluhm B."/>
            <person name="Cannon C."/>
            <person name="Castanera R."/>
            <person name="Culley D."/>
            <person name="Daum C."/>
            <person name="Ezra D."/>
            <person name="Gonzalez J."/>
            <person name="Henrissat B."/>
            <person name="Kuo A."/>
            <person name="Liang C."/>
            <person name="Lipzen A."/>
            <person name="Lutzoni F."/>
            <person name="Magnuson J."/>
            <person name="Mondo S."/>
            <person name="Nolan M."/>
            <person name="Ohm R."/>
            <person name="Pangilinan J."/>
            <person name="Park H.-J."/>
            <person name="Ramirez L."/>
            <person name="Alfaro M."/>
            <person name="Sun H."/>
            <person name="Tritt A."/>
            <person name="Yoshinaga Y."/>
            <person name="Zwiers L.-H."/>
            <person name="Turgeon B."/>
            <person name="Goodwin S."/>
            <person name="Spatafora J."/>
            <person name="Crous P."/>
            <person name="Grigoriev I."/>
        </authorList>
    </citation>
    <scope>NUCLEOTIDE SEQUENCE</scope>
    <source>
        <strain evidence="1">CBS 121739</strain>
    </source>
</reference>
<evidence type="ECO:0000313" key="1">
    <source>
        <dbReference type="EMBL" id="KAF2761217.1"/>
    </source>
</evidence>
<dbReference type="RefSeq" id="XP_033603668.1">
    <property type="nucleotide sequence ID" value="XM_033740219.1"/>
</dbReference>
<dbReference type="AlphaFoldDB" id="A0A6A6WHU1"/>